<evidence type="ECO:0000313" key="2">
    <source>
        <dbReference type="EMBL" id="NOV36084.1"/>
    </source>
</evidence>
<dbReference type="EMBL" id="GHWJ01003347">
    <property type="protein sequence ID" value="NOV36084.1"/>
    <property type="molecule type" value="Transcribed_RNA"/>
</dbReference>
<sequence>MHKVSIDRRRAQVIKSTTDEMERRLRCLRDLSRDSVDSGAQESKDGQSSDALPAELQQSARTASHGKEDPPIDEVARLMSEELKAAEEAAKKSVDDLRKNKELMEELRKIKTKKTSTKKEDDDEPDSDDSAEADAIVAKVLEEARLEELGDLQELGLDEGGEVGS</sequence>
<dbReference type="VEuPathDB" id="VectorBase:LOC119164206"/>
<feature type="compositionally biased region" description="Basic and acidic residues" evidence="1">
    <location>
        <begin position="65"/>
        <end position="109"/>
    </location>
</feature>
<dbReference type="OrthoDB" id="5407799at2759"/>
<feature type="region of interest" description="Disordered" evidence="1">
    <location>
        <begin position="1"/>
        <end position="133"/>
    </location>
</feature>
<protein>
    <submittedName>
        <fullName evidence="2">Putative membrane trafficking and cell signaling protein hrs</fullName>
    </submittedName>
</protein>
<proteinExistence type="predicted"/>
<dbReference type="AlphaFoldDB" id="A0A6M2CRI3"/>
<evidence type="ECO:0000256" key="1">
    <source>
        <dbReference type="SAM" id="MobiDB-lite"/>
    </source>
</evidence>
<name>A0A6M2CRI3_RHIMP</name>
<reference evidence="2" key="1">
    <citation type="submission" date="2019-09" db="EMBL/GenBank/DDBJ databases">
        <title>Organ-specific transcriptomic study of the physiology of the cattle tick, Rhipicephalus microplus.</title>
        <authorList>
            <person name="Tirloni L."/>
            <person name="Braz G."/>
            <person name="Gandara A.C.P."/>
            <person name="Sabadin G.A."/>
            <person name="da Silva R.M."/>
            <person name="Guizzo M.G."/>
            <person name="Machado J.A."/>
            <person name="Costa E.P."/>
            <person name="Gomes H.F."/>
            <person name="Moraes J."/>
            <person name="Mota M.B.S."/>
            <person name="Mesquita R.D."/>
            <person name="Alvarenga P.H."/>
            <person name="Alves F."/>
            <person name="Seixas A."/>
            <person name="da Fonseca R.N."/>
            <person name="Fogaca A."/>
            <person name="Logullo C."/>
            <person name="Tanaka A."/>
            <person name="Daffre S."/>
            <person name="Termignoni C."/>
            <person name="Vaz I.S.Jr."/>
            <person name="Oliveira P.L."/>
            <person name="Ribeiro J.M."/>
        </authorList>
    </citation>
    <scope>NUCLEOTIDE SEQUENCE</scope>
    <source>
        <strain evidence="2">Porto Alegre</strain>
    </source>
</reference>
<feature type="compositionally biased region" description="Polar residues" evidence="1">
    <location>
        <begin position="48"/>
        <end position="62"/>
    </location>
</feature>
<feature type="compositionally biased region" description="Acidic residues" evidence="1">
    <location>
        <begin position="121"/>
        <end position="132"/>
    </location>
</feature>
<feature type="compositionally biased region" description="Basic and acidic residues" evidence="1">
    <location>
        <begin position="1"/>
        <end position="10"/>
    </location>
</feature>
<feature type="compositionally biased region" description="Basic and acidic residues" evidence="1">
    <location>
        <begin position="17"/>
        <end position="47"/>
    </location>
</feature>
<accession>A0A6M2CRI3</accession>
<organism evidence="2">
    <name type="scientific">Rhipicephalus microplus</name>
    <name type="common">Cattle tick</name>
    <name type="synonym">Boophilus microplus</name>
    <dbReference type="NCBI Taxonomy" id="6941"/>
    <lineage>
        <taxon>Eukaryota</taxon>
        <taxon>Metazoa</taxon>
        <taxon>Ecdysozoa</taxon>
        <taxon>Arthropoda</taxon>
        <taxon>Chelicerata</taxon>
        <taxon>Arachnida</taxon>
        <taxon>Acari</taxon>
        <taxon>Parasitiformes</taxon>
        <taxon>Ixodida</taxon>
        <taxon>Ixodoidea</taxon>
        <taxon>Ixodidae</taxon>
        <taxon>Rhipicephalinae</taxon>
        <taxon>Rhipicephalus</taxon>
        <taxon>Boophilus</taxon>
    </lineage>
</organism>